<reference evidence="5 6" key="1">
    <citation type="submission" date="2024-09" db="EMBL/GenBank/DDBJ databases">
        <title>Floridaenema gen nov. (Aerosakkonemataceae, Aerosakkonematales ord. nov., Cyanobacteria) from benthic tropical and subtropical fresh waters, with the description of four new species.</title>
        <authorList>
            <person name="Moretto J.A."/>
            <person name="Berthold D.E."/>
            <person name="Lefler F.W."/>
            <person name="Huang I.-S."/>
            <person name="Laughinghouse H. IV."/>
        </authorList>
    </citation>
    <scope>NUCLEOTIDE SEQUENCE [LARGE SCALE GENOMIC DNA]</scope>
    <source>
        <strain evidence="5 6">BLCC-F46</strain>
    </source>
</reference>
<gene>
    <name evidence="5" type="ORF">ACE1CC_11360</name>
</gene>
<comment type="caution">
    <text evidence="5">The sequence shown here is derived from an EMBL/GenBank/DDBJ whole genome shotgun (WGS) entry which is preliminary data.</text>
</comment>
<dbReference type="SUPFAM" id="SSF54171">
    <property type="entry name" value="DNA-binding domain"/>
    <property type="match status" value="1"/>
</dbReference>
<evidence type="ECO:0000259" key="4">
    <source>
        <dbReference type="PROSITE" id="PS51032"/>
    </source>
</evidence>
<dbReference type="InterPro" id="IPR036955">
    <property type="entry name" value="AP2/ERF_dom_sf"/>
</dbReference>
<evidence type="ECO:0000256" key="2">
    <source>
        <dbReference type="ARBA" id="ARBA00023125"/>
    </source>
</evidence>
<organism evidence="5 6">
    <name type="scientific">Floridaenema aerugineum BLCC-F46</name>
    <dbReference type="NCBI Taxonomy" id="3153654"/>
    <lineage>
        <taxon>Bacteria</taxon>
        <taxon>Bacillati</taxon>
        <taxon>Cyanobacteriota</taxon>
        <taxon>Cyanophyceae</taxon>
        <taxon>Oscillatoriophycideae</taxon>
        <taxon>Aerosakkonematales</taxon>
        <taxon>Aerosakkonemataceae</taxon>
        <taxon>Floridanema</taxon>
        <taxon>Floridanema aerugineum</taxon>
    </lineage>
</organism>
<dbReference type="SUPFAM" id="SSF54060">
    <property type="entry name" value="His-Me finger endonucleases"/>
    <property type="match status" value="1"/>
</dbReference>
<dbReference type="SMART" id="SM00380">
    <property type="entry name" value="AP2"/>
    <property type="match status" value="1"/>
</dbReference>
<accession>A0ABV4X3W2</accession>
<dbReference type="EMBL" id="JBHFNQ010000090">
    <property type="protein sequence ID" value="MFB2877471.1"/>
    <property type="molecule type" value="Genomic_DNA"/>
</dbReference>
<evidence type="ECO:0000256" key="3">
    <source>
        <dbReference type="ARBA" id="ARBA00023163"/>
    </source>
</evidence>
<dbReference type="InterPro" id="IPR016177">
    <property type="entry name" value="DNA-bd_dom_sf"/>
</dbReference>
<dbReference type="Gene3D" id="3.30.730.10">
    <property type="entry name" value="AP2/ERF domain"/>
    <property type="match status" value="1"/>
</dbReference>
<dbReference type="InterPro" id="IPR003615">
    <property type="entry name" value="HNH_nuc"/>
</dbReference>
<feature type="domain" description="AP2/ERF" evidence="4">
    <location>
        <begin position="54"/>
        <end position="109"/>
    </location>
</feature>
<sequence>MHRLILESHGINITGLVVDHIDGNTLNNRLSNLRPATNTENCRNSKGHPNRNSKYKCVFPNGKDGWMAYIMVDRQRIYLGTYGTPEEAALAYNKAAINYFGEFAYLNELPNSVTILSPVTCVICDKQIRRDAKYPYCVTHRYLRPGYRGRNLPKQ</sequence>
<name>A0ABV4X3W2_9CYAN</name>
<dbReference type="InterPro" id="IPR044925">
    <property type="entry name" value="His-Me_finger_sf"/>
</dbReference>
<dbReference type="Proteomes" id="UP001576774">
    <property type="component" value="Unassembled WGS sequence"/>
</dbReference>
<evidence type="ECO:0000313" key="6">
    <source>
        <dbReference type="Proteomes" id="UP001576774"/>
    </source>
</evidence>
<dbReference type="CDD" id="cd00018">
    <property type="entry name" value="AP2"/>
    <property type="match status" value="1"/>
</dbReference>
<dbReference type="Pfam" id="PF13392">
    <property type="entry name" value="HNH_3"/>
    <property type="match status" value="1"/>
</dbReference>
<keyword evidence="6" id="KW-1185">Reference proteome</keyword>
<keyword evidence="1" id="KW-0805">Transcription regulation</keyword>
<dbReference type="PROSITE" id="PS51032">
    <property type="entry name" value="AP2_ERF"/>
    <property type="match status" value="1"/>
</dbReference>
<dbReference type="Gene3D" id="3.90.75.20">
    <property type="match status" value="1"/>
</dbReference>
<protein>
    <submittedName>
        <fullName evidence="5">AP2/ERF family transcription factor</fullName>
    </submittedName>
</protein>
<proteinExistence type="predicted"/>
<evidence type="ECO:0000256" key="1">
    <source>
        <dbReference type="ARBA" id="ARBA00023015"/>
    </source>
</evidence>
<keyword evidence="2" id="KW-0238">DNA-binding</keyword>
<keyword evidence="3" id="KW-0804">Transcription</keyword>
<evidence type="ECO:0000313" key="5">
    <source>
        <dbReference type="EMBL" id="MFB2877471.1"/>
    </source>
</evidence>
<dbReference type="InterPro" id="IPR001471">
    <property type="entry name" value="AP2/ERF_dom"/>
</dbReference>